<dbReference type="GO" id="GO:0016705">
    <property type="term" value="F:oxidoreductase activity, acting on paired donors, with incorporation or reduction of molecular oxygen"/>
    <property type="evidence" value="ECO:0007669"/>
    <property type="project" value="InterPro"/>
</dbReference>
<dbReference type="InterPro" id="IPR019944">
    <property type="entry name" value="F420-dep_G6P_DH"/>
</dbReference>
<dbReference type="Pfam" id="PF00296">
    <property type="entry name" value="Bac_luciferase"/>
    <property type="match status" value="1"/>
</dbReference>
<dbReference type="OrthoDB" id="180193at2"/>
<dbReference type="InterPro" id="IPR019945">
    <property type="entry name" value="F420_G6P_DH-rel"/>
</dbReference>
<sequence length="335" mass="37157">MRYGYKASAEQFSPSELLDLVVLAERVGLDSAFISDHLQPWRHEGGHAPNAVAWLGMALERTERLVLGTSVLTPTLRYHPAVVAQQFATLGQVHPGRLILGVGTGEALNEQAIGVEYPELAERFARLREAVRLIRRLWSEERVDFEGDFYRLNGATIYDRPDAADPAQRIPIYVAGGGPATTRYAARFADGHICTSGKGDEYYRDTIVANLEEGLAKAERDSAEVDRMIEIKVSYDRDADAALENTRFWAALSLSQEQKHAVHDPIEMQRLADELPIEQVAKRWIVGSDASAVAGAIAHYAELGFTHLVFHGPGGDQRRFLEQFAEDVLPLLPAR</sequence>
<feature type="domain" description="Luciferase-like" evidence="3">
    <location>
        <begin position="8"/>
        <end position="307"/>
    </location>
</feature>
<evidence type="ECO:0000313" key="5">
    <source>
        <dbReference type="Proteomes" id="UP000199649"/>
    </source>
</evidence>
<dbReference type="RefSeq" id="WP_092666512.1">
    <property type="nucleotide sequence ID" value="NZ_LT629734.1"/>
</dbReference>
<dbReference type="Gene3D" id="3.20.20.30">
    <property type="entry name" value="Luciferase-like domain"/>
    <property type="match status" value="1"/>
</dbReference>
<dbReference type="InterPro" id="IPR036661">
    <property type="entry name" value="Luciferase-like_sf"/>
</dbReference>
<dbReference type="CDD" id="cd01097">
    <property type="entry name" value="Tetrahydromethanopterin_reductase"/>
    <property type="match status" value="1"/>
</dbReference>
<dbReference type="InterPro" id="IPR050564">
    <property type="entry name" value="F420-G6PD/mer"/>
</dbReference>
<accession>A0A1H1PM12</accession>
<dbReference type="EMBL" id="LT629734">
    <property type="protein sequence ID" value="SDS12332.1"/>
    <property type="molecule type" value="Genomic_DNA"/>
</dbReference>
<dbReference type="InterPro" id="IPR011251">
    <property type="entry name" value="Luciferase-like_dom"/>
</dbReference>
<proteinExistence type="predicted"/>
<keyword evidence="5" id="KW-1185">Reference proteome</keyword>
<dbReference type="NCBIfam" id="TIGR03554">
    <property type="entry name" value="F420_G6P_DH"/>
    <property type="match status" value="1"/>
</dbReference>
<evidence type="ECO:0000256" key="1">
    <source>
        <dbReference type="ARBA" id="ARBA00023002"/>
    </source>
</evidence>
<evidence type="ECO:0000256" key="2">
    <source>
        <dbReference type="ARBA" id="ARBA00023277"/>
    </source>
</evidence>
<evidence type="ECO:0000313" key="4">
    <source>
        <dbReference type="EMBL" id="SDS12332.1"/>
    </source>
</evidence>
<protein>
    <submittedName>
        <fullName evidence="4">Coenzyme F420-dependent glucose-6-phosphate dehydrogenase</fullName>
    </submittedName>
</protein>
<dbReference type="STRING" id="684552.SAMN04489719_1593"/>
<gene>
    <name evidence="4" type="ORF">SAMN04489719_1593</name>
</gene>
<organism evidence="4 5">
    <name type="scientific">Agrococcus carbonis</name>
    <dbReference type="NCBI Taxonomy" id="684552"/>
    <lineage>
        <taxon>Bacteria</taxon>
        <taxon>Bacillati</taxon>
        <taxon>Actinomycetota</taxon>
        <taxon>Actinomycetes</taxon>
        <taxon>Micrococcales</taxon>
        <taxon>Microbacteriaceae</taxon>
        <taxon>Agrococcus</taxon>
    </lineage>
</organism>
<name>A0A1H1PM12_9MICO</name>
<dbReference type="NCBIfam" id="TIGR03557">
    <property type="entry name" value="F420_G6P_family"/>
    <property type="match status" value="1"/>
</dbReference>
<dbReference type="PANTHER" id="PTHR43244:SF1">
    <property type="entry name" value="5,10-METHYLENETETRAHYDROMETHANOPTERIN REDUCTASE"/>
    <property type="match status" value="1"/>
</dbReference>
<dbReference type="PANTHER" id="PTHR43244">
    <property type="match status" value="1"/>
</dbReference>
<dbReference type="SUPFAM" id="SSF51679">
    <property type="entry name" value="Bacterial luciferase-like"/>
    <property type="match status" value="1"/>
</dbReference>
<evidence type="ECO:0000259" key="3">
    <source>
        <dbReference type="Pfam" id="PF00296"/>
    </source>
</evidence>
<keyword evidence="1" id="KW-0560">Oxidoreductase</keyword>
<dbReference type="Proteomes" id="UP000199649">
    <property type="component" value="Chromosome I"/>
</dbReference>
<reference evidence="5" key="1">
    <citation type="submission" date="2016-10" db="EMBL/GenBank/DDBJ databases">
        <authorList>
            <person name="Varghese N."/>
            <person name="Submissions S."/>
        </authorList>
    </citation>
    <scope>NUCLEOTIDE SEQUENCE [LARGE SCALE GENOMIC DNA]</scope>
    <source>
        <strain evidence="5">DSM 22965</strain>
    </source>
</reference>
<keyword evidence="2" id="KW-0119">Carbohydrate metabolism</keyword>
<dbReference type="AlphaFoldDB" id="A0A1H1PM12"/>